<keyword evidence="5" id="KW-0413">Isomerase</keyword>
<evidence type="ECO:0000313" key="5">
    <source>
        <dbReference type="EMBL" id="CAG2220847.1"/>
    </source>
</evidence>
<dbReference type="EC" id="5.3.4.1" evidence="5"/>
<keyword evidence="4" id="KW-0472">Membrane</keyword>
<keyword evidence="3" id="KW-1133">Transmembrane helix</keyword>
<protein>
    <submittedName>
        <fullName evidence="5">TXNDC10</fullName>
        <ecNumber evidence="5">5.3.4.1</ecNumber>
    </submittedName>
</protein>
<gene>
    <name evidence="5" type="ORF">MEDL_34373</name>
</gene>
<dbReference type="InterPro" id="IPR052250">
    <property type="entry name" value="PDI_TMX3"/>
</dbReference>
<evidence type="ECO:0000256" key="1">
    <source>
        <dbReference type="ARBA" id="ARBA00004167"/>
    </source>
</evidence>
<evidence type="ECO:0000313" key="6">
    <source>
        <dbReference type="Proteomes" id="UP000683360"/>
    </source>
</evidence>
<comment type="caution">
    <text evidence="5">The sequence shown here is derived from an EMBL/GenBank/DDBJ whole genome shotgun (WGS) entry which is preliminary data.</text>
</comment>
<sequence length="178" mass="20315">MFASEHTSRCLSSKHTSRCLSSKHASRCLSSEHRSRCLSSEHTRRCLPAVRKIASIGKYYNVKSDHSDQVFFLYIGDEDPHDDLLDIKLKSYPTVLVFKDSEYFEYEAPDGIPTKSSLEFWVNTERYQAFPKVAGGNINDVAEMGKILVMVAIDENDKENEKVNSRYRLQSFANGMCT</sequence>
<dbReference type="PANTHER" id="PTHR46426">
    <property type="entry name" value="PROTEIN DISULFIDE-ISOMERASE TMX3"/>
    <property type="match status" value="1"/>
</dbReference>
<dbReference type="PANTHER" id="PTHR46426:SF1">
    <property type="entry name" value="PROTEIN DISULFIDE-ISOMERASE TMX3"/>
    <property type="match status" value="1"/>
</dbReference>
<evidence type="ECO:0000256" key="4">
    <source>
        <dbReference type="ARBA" id="ARBA00023136"/>
    </source>
</evidence>
<evidence type="ECO:0000256" key="2">
    <source>
        <dbReference type="ARBA" id="ARBA00022692"/>
    </source>
</evidence>
<accession>A0A8S3SI76</accession>
<evidence type="ECO:0000256" key="3">
    <source>
        <dbReference type="ARBA" id="ARBA00022989"/>
    </source>
</evidence>
<dbReference type="Proteomes" id="UP000683360">
    <property type="component" value="Unassembled WGS sequence"/>
</dbReference>
<keyword evidence="2" id="KW-0812">Transmembrane</keyword>
<dbReference type="GO" id="GO:0016020">
    <property type="term" value="C:membrane"/>
    <property type="evidence" value="ECO:0007669"/>
    <property type="project" value="UniProtKB-SubCell"/>
</dbReference>
<name>A0A8S3SI76_MYTED</name>
<dbReference type="GO" id="GO:0003756">
    <property type="term" value="F:protein disulfide isomerase activity"/>
    <property type="evidence" value="ECO:0007669"/>
    <property type="project" value="UniProtKB-EC"/>
</dbReference>
<dbReference type="AlphaFoldDB" id="A0A8S3SI76"/>
<comment type="subcellular location">
    <subcellularLocation>
        <location evidence="1">Membrane</location>
        <topology evidence="1">Single-pass membrane protein</topology>
    </subcellularLocation>
</comment>
<keyword evidence="6" id="KW-1185">Reference proteome</keyword>
<dbReference type="Pfam" id="PF13848">
    <property type="entry name" value="Thioredoxin_6"/>
    <property type="match status" value="1"/>
</dbReference>
<dbReference type="GO" id="GO:0005783">
    <property type="term" value="C:endoplasmic reticulum"/>
    <property type="evidence" value="ECO:0007669"/>
    <property type="project" value="TreeGrafter"/>
</dbReference>
<dbReference type="EMBL" id="CAJPWZ010001673">
    <property type="protein sequence ID" value="CAG2220847.1"/>
    <property type="molecule type" value="Genomic_DNA"/>
</dbReference>
<proteinExistence type="predicted"/>
<dbReference type="OrthoDB" id="74910at2759"/>
<organism evidence="5 6">
    <name type="scientific">Mytilus edulis</name>
    <name type="common">Blue mussel</name>
    <dbReference type="NCBI Taxonomy" id="6550"/>
    <lineage>
        <taxon>Eukaryota</taxon>
        <taxon>Metazoa</taxon>
        <taxon>Spiralia</taxon>
        <taxon>Lophotrochozoa</taxon>
        <taxon>Mollusca</taxon>
        <taxon>Bivalvia</taxon>
        <taxon>Autobranchia</taxon>
        <taxon>Pteriomorphia</taxon>
        <taxon>Mytilida</taxon>
        <taxon>Mytiloidea</taxon>
        <taxon>Mytilidae</taxon>
        <taxon>Mytilinae</taxon>
        <taxon>Mytilus</taxon>
    </lineage>
</organism>
<reference evidence="5" key="1">
    <citation type="submission" date="2021-03" db="EMBL/GenBank/DDBJ databases">
        <authorList>
            <person name="Bekaert M."/>
        </authorList>
    </citation>
    <scope>NUCLEOTIDE SEQUENCE</scope>
</reference>